<evidence type="ECO:0000256" key="1">
    <source>
        <dbReference type="SAM" id="MobiDB-lite"/>
    </source>
</evidence>
<reference evidence="2" key="1">
    <citation type="submission" date="2020-02" db="EMBL/GenBank/DDBJ databases">
        <authorList>
            <person name="Meier V. D."/>
        </authorList>
    </citation>
    <scope>NUCLEOTIDE SEQUENCE</scope>
    <source>
        <strain evidence="2">AVDCRST_MAG36</strain>
    </source>
</reference>
<organism evidence="2">
    <name type="scientific">uncultured Nocardioidaceae bacterium</name>
    <dbReference type="NCBI Taxonomy" id="253824"/>
    <lineage>
        <taxon>Bacteria</taxon>
        <taxon>Bacillati</taxon>
        <taxon>Actinomycetota</taxon>
        <taxon>Actinomycetes</taxon>
        <taxon>Propionibacteriales</taxon>
        <taxon>Nocardioidaceae</taxon>
        <taxon>environmental samples</taxon>
    </lineage>
</organism>
<feature type="compositionally biased region" description="Basic residues" evidence="1">
    <location>
        <begin position="167"/>
        <end position="179"/>
    </location>
</feature>
<feature type="compositionally biased region" description="Basic and acidic residues" evidence="1">
    <location>
        <begin position="238"/>
        <end position="247"/>
    </location>
</feature>
<evidence type="ECO:0000313" key="2">
    <source>
        <dbReference type="EMBL" id="CAA9323423.1"/>
    </source>
</evidence>
<feature type="compositionally biased region" description="Basic residues" evidence="1">
    <location>
        <begin position="299"/>
        <end position="308"/>
    </location>
</feature>
<dbReference type="AlphaFoldDB" id="A0A6J4L5C5"/>
<feature type="compositionally biased region" description="Basic and acidic residues" evidence="1">
    <location>
        <begin position="133"/>
        <end position="144"/>
    </location>
</feature>
<feature type="compositionally biased region" description="Basic residues" evidence="1">
    <location>
        <begin position="204"/>
        <end position="220"/>
    </location>
</feature>
<feature type="region of interest" description="Disordered" evidence="1">
    <location>
        <begin position="1"/>
        <end position="179"/>
    </location>
</feature>
<feature type="compositionally biased region" description="Basic and acidic residues" evidence="1">
    <location>
        <begin position="254"/>
        <end position="271"/>
    </location>
</feature>
<sequence>GHPLGHRRSGPHRGEGGRGLRRRRRRPRGGGRVTLTLPGGGLRRPARHRARTRVVRRDPRRPRGRRPVRRHPAHLARRDRARGPGGRQGAAGREVVHRHEPRRCRGGGPGPVPWRLRHGGDVDPLPAGRRRRAGGDRVRGDRRGAVRAGRPRSGTHLRPRGPAVLPRARRRRAARPRRLRRLLRADAARLARDGDRRRLPLPDRRRRRGKRAARARRRALGRADHLVAGRAAGAGAGVRDEGLDRRAPALPPPADDRGAPQRRRAGDDHPPAARRRLRARARRGHRVPAGRADRERRHAAGRHPRRAG</sequence>
<feature type="compositionally biased region" description="Basic residues" evidence="1">
    <location>
        <begin position="272"/>
        <end position="288"/>
    </location>
</feature>
<feature type="compositionally biased region" description="Basic residues" evidence="1">
    <location>
        <begin position="1"/>
        <end position="11"/>
    </location>
</feature>
<gene>
    <name evidence="2" type="ORF">AVDCRST_MAG36-418</name>
</gene>
<proteinExistence type="predicted"/>
<dbReference type="EMBL" id="CADCUH010000029">
    <property type="protein sequence ID" value="CAA9323423.1"/>
    <property type="molecule type" value="Genomic_DNA"/>
</dbReference>
<feature type="compositionally biased region" description="Basic and acidic residues" evidence="1">
    <location>
        <begin position="194"/>
        <end position="203"/>
    </location>
</feature>
<feature type="compositionally biased region" description="Basic residues" evidence="1">
    <location>
        <begin position="44"/>
        <end position="75"/>
    </location>
</feature>
<feature type="non-terminal residue" evidence="2">
    <location>
        <position position="308"/>
    </location>
</feature>
<name>A0A6J4L5C5_9ACTN</name>
<feature type="compositionally biased region" description="Basic residues" evidence="1">
    <location>
        <begin position="149"/>
        <end position="159"/>
    </location>
</feature>
<feature type="compositionally biased region" description="Basic residues" evidence="1">
    <location>
        <begin position="19"/>
        <end position="29"/>
    </location>
</feature>
<feature type="region of interest" description="Disordered" evidence="1">
    <location>
        <begin position="194"/>
        <end position="308"/>
    </location>
</feature>
<accession>A0A6J4L5C5</accession>
<protein>
    <submittedName>
        <fullName evidence="2">Oxidoreductase</fullName>
    </submittedName>
</protein>
<feature type="non-terminal residue" evidence="2">
    <location>
        <position position="1"/>
    </location>
</feature>